<proteinExistence type="predicted"/>
<sequence>MAYIADAITMGPPQFSATQLRAMQRRGPLPSHAATTTAIRPPPRRPPIVTGPVTPARFHAAAKRQNENMEKHRRRERKTPNTTNKNPAKIVKMVGAFKARRKAERLQNDKMEMMAKRTAEMEIPPPPDRFVRGWVEKYVREGMLHVSEGMRREYRGDGRQGIGTR</sequence>
<comment type="caution">
    <text evidence="2">The sequence shown here is derived from an EMBL/GenBank/DDBJ whole genome shotgun (WGS) entry which is preliminary data.</text>
</comment>
<dbReference type="Proteomes" id="UP001430584">
    <property type="component" value="Unassembled WGS sequence"/>
</dbReference>
<keyword evidence="3" id="KW-1185">Reference proteome</keyword>
<accession>A0ABR3CGF5</accession>
<gene>
    <name evidence="2" type="ORF">SLS55_006030</name>
</gene>
<dbReference type="EMBL" id="JAJVCZ030000006">
    <property type="protein sequence ID" value="KAL0258534.1"/>
    <property type="molecule type" value="Genomic_DNA"/>
</dbReference>
<reference evidence="2 3" key="1">
    <citation type="submission" date="2024-02" db="EMBL/GenBank/DDBJ databases">
        <title>De novo assembly and annotation of 12 fungi associated with fruit tree decline syndrome in Ontario, Canada.</title>
        <authorList>
            <person name="Sulman M."/>
            <person name="Ellouze W."/>
            <person name="Ilyukhin E."/>
        </authorList>
    </citation>
    <scope>NUCLEOTIDE SEQUENCE [LARGE SCALE GENOMIC DNA]</scope>
    <source>
        <strain evidence="2 3">FDS-637</strain>
    </source>
</reference>
<name>A0ABR3CGF5_9PEZI</name>
<protein>
    <submittedName>
        <fullName evidence="2">Uncharacterized protein</fullName>
    </submittedName>
</protein>
<dbReference type="RefSeq" id="XP_066631563.1">
    <property type="nucleotide sequence ID" value="XM_066777468.1"/>
</dbReference>
<feature type="region of interest" description="Disordered" evidence="1">
    <location>
        <begin position="62"/>
        <end position="88"/>
    </location>
</feature>
<evidence type="ECO:0000313" key="2">
    <source>
        <dbReference type="EMBL" id="KAL0258534.1"/>
    </source>
</evidence>
<evidence type="ECO:0000313" key="3">
    <source>
        <dbReference type="Proteomes" id="UP001430584"/>
    </source>
</evidence>
<evidence type="ECO:0000256" key="1">
    <source>
        <dbReference type="SAM" id="MobiDB-lite"/>
    </source>
</evidence>
<organism evidence="2 3">
    <name type="scientific">Diplodia seriata</name>
    <dbReference type="NCBI Taxonomy" id="420778"/>
    <lineage>
        <taxon>Eukaryota</taxon>
        <taxon>Fungi</taxon>
        <taxon>Dikarya</taxon>
        <taxon>Ascomycota</taxon>
        <taxon>Pezizomycotina</taxon>
        <taxon>Dothideomycetes</taxon>
        <taxon>Dothideomycetes incertae sedis</taxon>
        <taxon>Botryosphaeriales</taxon>
        <taxon>Botryosphaeriaceae</taxon>
        <taxon>Diplodia</taxon>
    </lineage>
</organism>
<dbReference type="GeneID" id="92010115"/>